<evidence type="ECO:0000313" key="9">
    <source>
        <dbReference type="EMBL" id="CAH1731865.1"/>
    </source>
</evidence>
<dbReference type="GO" id="GO:0005730">
    <property type="term" value="C:nucleolus"/>
    <property type="evidence" value="ECO:0007669"/>
    <property type="project" value="TreeGrafter"/>
</dbReference>
<protein>
    <recommendedName>
        <fullName evidence="8">SAM-dependent MTase RsmB/NOP-type domain-containing protein</fullName>
    </recommendedName>
</protein>
<feature type="coiled-coil region" evidence="6">
    <location>
        <begin position="450"/>
        <end position="478"/>
    </location>
</feature>
<keyword evidence="3 5" id="KW-0949">S-adenosyl-L-methionine</keyword>
<dbReference type="InterPro" id="IPR048889">
    <property type="entry name" value="NSUN5_RCM1_N"/>
</dbReference>
<keyword evidence="10" id="KW-1185">Reference proteome</keyword>
<gene>
    <name evidence="9" type="ORF">APHIGO_LOCUS8499</name>
</gene>
<dbReference type="AlphaFoldDB" id="A0A9P0NPV0"/>
<dbReference type="InterPro" id="IPR049560">
    <property type="entry name" value="MeTrfase_RsmB-F_NOP2_cat"/>
</dbReference>
<evidence type="ECO:0000256" key="7">
    <source>
        <dbReference type="SAM" id="MobiDB-lite"/>
    </source>
</evidence>
<dbReference type="SUPFAM" id="SSF53335">
    <property type="entry name" value="S-adenosyl-L-methionine-dependent methyltransferases"/>
    <property type="match status" value="1"/>
</dbReference>
<dbReference type="Pfam" id="PF21148">
    <property type="entry name" value="NSUN5_fdxn-like"/>
    <property type="match status" value="1"/>
</dbReference>
<evidence type="ECO:0000256" key="5">
    <source>
        <dbReference type="PROSITE-ProRule" id="PRU01023"/>
    </source>
</evidence>
<proteinExistence type="inferred from homology"/>
<keyword evidence="1 5" id="KW-0489">Methyltransferase</keyword>
<dbReference type="PANTHER" id="PTHR22807:SF4">
    <property type="entry name" value="28S RRNA (CYTOSINE-C(5))-METHYLTRANSFERASE"/>
    <property type="match status" value="1"/>
</dbReference>
<organism evidence="9 10">
    <name type="scientific">Aphis gossypii</name>
    <name type="common">Cotton aphid</name>
    <dbReference type="NCBI Taxonomy" id="80765"/>
    <lineage>
        <taxon>Eukaryota</taxon>
        <taxon>Metazoa</taxon>
        <taxon>Ecdysozoa</taxon>
        <taxon>Arthropoda</taxon>
        <taxon>Hexapoda</taxon>
        <taxon>Insecta</taxon>
        <taxon>Pterygota</taxon>
        <taxon>Neoptera</taxon>
        <taxon>Paraneoptera</taxon>
        <taxon>Hemiptera</taxon>
        <taxon>Sternorrhyncha</taxon>
        <taxon>Aphidomorpha</taxon>
        <taxon>Aphidoidea</taxon>
        <taxon>Aphididae</taxon>
        <taxon>Aphidini</taxon>
        <taxon>Aphis</taxon>
        <taxon>Aphis</taxon>
    </lineage>
</organism>
<dbReference type="InterPro" id="IPR049561">
    <property type="entry name" value="NSUN5_7_fdxn-like"/>
</dbReference>
<dbReference type="Proteomes" id="UP001154329">
    <property type="component" value="Chromosome 3"/>
</dbReference>
<dbReference type="PROSITE" id="PS51686">
    <property type="entry name" value="SAM_MT_RSMB_NOP"/>
    <property type="match status" value="1"/>
</dbReference>
<dbReference type="EMBL" id="OU899036">
    <property type="protein sequence ID" value="CAH1731865.1"/>
    <property type="molecule type" value="Genomic_DNA"/>
</dbReference>
<keyword evidence="4 5" id="KW-0694">RNA-binding</keyword>
<reference evidence="9" key="2">
    <citation type="submission" date="2022-10" db="EMBL/GenBank/DDBJ databases">
        <authorList>
            <consortium name="ENA_rothamsted_submissions"/>
            <consortium name="culmorum"/>
            <person name="King R."/>
        </authorList>
    </citation>
    <scope>NUCLEOTIDE SEQUENCE</scope>
</reference>
<evidence type="ECO:0000259" key="8">
    <source>
        <dbReference type="PROSITE" id="PS51686"/>
    </source>
</evidence>
<feature type="binding site" evidence="5">
    <location>
        <position position="271"/>
    </location>
    <ligand>
        <name>S-adenosyl-L-methionine</name>
        <dbReference type="ChEBI" id="CHEBI:59789"/>
    </ligand>
</feature>
<comment type="caution">
    <text evidence="5">Lacks conserved residue(s) required for the propagation of feature annotation.</text>
</comment>
<dbReference type="GO" id="GO:0070475">
    <property type="term" value="P:rRNA base methylation"/>
    <property type="evidence" value="ECO:0007669"/>
    <property type="project" value="TreeGrafter"/>
</dbReference>
<dbReference type="Gene3D" id="3.40.50.150">
    <property type="entry name" value="Vaccinia Virus protein VP39"/>
    <property type="match status" value="1"/>
</dbReference>
<evidence type="ECO:0000256" key="4">
    <source>
        <dbReference type="ARBA" id="ARBA00022884"/>
    </source>
</evidence>
<keyword evidence="2 5" id="KW-0808">Transferase</keyword>
<dbReference type="GO" id="GO:0008173">
    <property type="term" value="F:RNA methyltransferase activity"/>
    <property type="evidence" value="ECO:0007669"/>
    <property type="project" value="InterPro"/>
</dbReference>
<dbReference type="Pfam" id="PF01189">
    <property type="entry name" value="Methyltr_RsmB-F"/>
    <property type="match status" value="1"/>
</dbReference>
<feature type="region of interest" description="Disordered" evidence="7">
    <location>
        <begin position="621"/>
        <end position="681"/>
    </location>
</feature>
<keyword evidence="6" id="KW-0175">Coiled coil</keyword>
<feature type="domain" description="SAM-dependent MTase RsmB/NOP-type" evidence="8">
    <location>
        <begin position="132"/>
        <end position="439"/>
    </location>
</feature>
<dbReference type="CDD" id="cd02440">
    <property type="entry name" value="AdoMet_MTases"/>
    <property type="match status" value="1"/>
</dbReference>
<evidence type="ECO:0000313" key="10">
    <source>
        <dbReference type="Proteomes" id="UP001154329"/>
    </source>
</evidence>
<dbReference type="InterPro" id="IPR023267">
    <property type="entry name" value="RCMT"/>
</dbReference>
<sequence>MIPEKPATKMNKNQDKTSGLYKIAAKIIKKVKTGSSYKTQLYQAQYPNKLTLNAVLMNVFKWEKVIDVLVEKSNILEKENNMDRDLVYVFITEMMWSKFGLKGNAKNILAIKKYKNEFLKLMKEHDLEKLSGSKYTKVLKPRFFRVNTLMTTIEEILEKLSKLKFNKLESPKSYAEFLELIKSDKFKAKNVFVQDVHIKELLVFNSKVKFYELEEYNNGSLIVQDKASCLAAYLLNPEPNSTVLDMCAAPGMKTSHLAAIMQNKGKLYAVDRCKDRFNIMQKMLERYMVQNVETFNMDALTFPYYDDVKYILLDPSCSGSGIVDRVRNDSSEQNQNYFQTRLKKLANVHAQLLNHALKSYPKLERLVYSTCSANHEENEAVVDEALSVNGKFKLLDCTKIVKGWTNKGVPGFDCSEMCLNAIPSDDCTNGFFIAVFVRRDLEEKEVVKQEKNVEDIVVKEEENIVDEEENIADNEEEKLIENTKIINKKNKKANKSIVINTDSNVESKSNIKKQKNIEDNVVVKEEQNIADNEEEKLIESTKIINKKNKKANKSIVINTDSNVESKSNIKKQKNIEDNVVVKEEQNIADNEEEKLIESTKIINKKNKKANKSIVINTDSNVESKSNIKKQKNIESTPIVKSKNAKRRERRLKLEQSKGKNNQNTTKVKKPKKTKKLKTEEI</sequence>
<comment type="similarity">
    <text evidence="5">Belongs to the class I-like SAM-binding methyltransferase superfamily. RsmB/NOP family.</text>
</comment>
<dbReference type="GO" id="GO:0003723">
    <property type="term" value="F:RNA binding"/>
    <property type="evidence" value="ECO:0007669"/>
    <property type="project" value="UniProtKB-UniRule"/>
</dbReference>
<evidence type="ECO:0000256" key="6">
    <source>
        <dbReference type="SAM" id="Coils"/>
    </source>
</evidence>
<dbReference type="PANTHER" id="PTHR22807">
    <property type="entry name" value="NOP2 YEAST -RELATED NOL1/NOP2/FMU SUN DOMAIN-CONTAINING"/>
    <property type="match status" value="1"/>
</dbReference>
<evidence type="ECO:0000256" key="1">
    <source>
        <dbReference type="ARBA" id="ARBA00022603"/>
    </source>
</evidence>
<evidence type="ECO:0000256" key="3">
    <source>
        <dbReference type="ARBA" id="ARBA00022691"/>
    </source>
</evidence>
<name>A0A9P0NPV0_APHGO</name>
<feature type="binding site" evidence="5">
    <location>
        <position position="298"/>
    </location>
    <ligand>
        <name>S-adenosyl-L-methionine</name>
        <dbReference type="ChEBI" id="CHEBI:59789"/>
    </ligand>
</feature>
<dbReference type="Pfam" id="PF21153">
    <property type="entry name" value="NSUN5_N"/>
    <property type="match status" value="1"/>
</dbReference>
<feature type="active site" description="Nucleophile" evidence="5">
    <location>
        <position position="371"/>
    </location>
</feature>
<evidence type="ECO:0000256" key="2">
    <source>
        <dbReference type="ARBA" id="ARBA00022679"/>
    </source>
</evidence>
<feature type="compositionally biased region" description="Basic residues" evidence="7">
    <location>
        <begin position="666"/>
        <end position="675"/>
    </location>
</feature>
<dbReference type="Gene3D" id="3.30.70.1170">
    <property type="entry name" value="Sun protein, domain 3"/>
    <property type="match status" value="1"/>
</dbReference>
<dbReference type="InterPro" id="IPR029063">
    <property type="entry name" value="SAM-dependent_MTases_sf"/>
</dbReference>
<reference evidence="9" key="1">
    <citation type="submission" date="2022-02" db="EMBL/GenBank/DDBJ databases">
        <authorList>
            <person name="King R."/>
        </authorList>
    </citation>
    <scope>NUCLEOTIDE SEQUENCE</scope>
</reference>
<feature type="binding site" evidence="5">
    <location>
        <position position="314"/>
    </location>
    <ligand>
        <name>S-adenosyl-L-methionine</name>
        <dbReference type="ChEBI" id="CHEBI:59789"/>
    </ligand>
</feature>
<dbReference type="PRINTS" id="PR02008">
    <property type="entry name" value="RCMTFAMILY"/>
</dbReference>
<accession>A0A9P0NPV0</accession>
<dbReference type="InterPro" id="IPR001678">
    <property type="entry name" value="MeTrfase_RsmB-F_NOP2_dom"/>
</dbReference>